<dbReference type="EMBL" id="FNVT01000002">
    <property type="protein sequence ID" value="SEG41754.1"/>
    <property type="molecule type" value="Genomic_DNA"/>
</dbReference>
<feature type="domain" description="Glyoxalase-like" evidence="1">
    <location>
        <begin position="2"/>
        <end position="43"/>
    </location>
</feature>
<dbReference type="AlphaFoldDB" id="A0A1H6A0I8"/>
<accession>A0A1H6A0I8</accession>
<dbReference type="Proteomes" id="UP000236732">
    <property type="component" value="Unassembled WGS sequence"/>
</dbReference>
<sequence length="45" mass="5070">MADLDEAEARAIEIGATKHEHQPSEDDEFRVFLDPAGHPFCLCRT</sequence>
<organism evidence="2 3">
    <name type="scientific">Nonomuraea solani</name>
    <dbReference type="NCBI Taxonomy" id="1144553"/>
    <lineage>
        <taxon>Bacteria</taxon>
        <taxon>Bacillati</taxon>
        <taxon>Actinomycetota</taxon>
        <taxon>Actinomycetes</taxon>
        <taxon>Streptosporangiales</taxon>
        <taxon>Streptosporangiaceae</taxon>
        <taxon>Nonomuraea</taxon>
    </lineage>
</organism>
<dbReference type="SUPFAM" id="SSF54593">
    <property type="entry name" value="Glyoxalase/Bleomycin resistance protein/Dihydroxybiphenyl dioxygenase"/>
    <property type="match status" value="1"/>
</dbReference>
<evidence type="ECO:0000259" key="1">
    <source>
        <dbReference type="Pfam" id="PF18029"/>
    </source>
</evidence>
<protein>
    <recommendedName>
        <fullName evidence="1">Glyoxalase-like domain-containing protein</fullName>
    </recommendedName>
</protein>
<keyword evidence="3" id="KW-1185">Reference proteome</keyword>
<dbReference type="InterPro" id="IPR041581">
    <property type="entry name" value="Glyoxalase_6"/>
</dbReference>
<proteinExistence type="predicted"/>
<name>A0A1H6A0I8_9ACTN</name>
<dbReference type="Pfam" id="PF18029">
    <property type="entry name" value="Glyoxalase_6"/>
    <property type="match status" value="1"/>
</dbReference>
<evidence type="ECO:0000313" key="2">
    <source>
        <dbReference type="EMBL" id="SEG41754.1"/>
    </source>
</evidence>
<reference evidence="2 3" key="1">
    <citation type="submission" date="2016-10" db="EMBL/GenBank/DDBJ databases">
        <authorList>
            <person name="de Groot N.N."/>
        </authorList>
    </citation>
    <scope>NUCLEOTIDE SEQUENCE [LARGE SCALE GENOMIC DNA]</scope>
    <source>
        <strain evidence="2 3">CGMCC 4.7037</strain>
    </source>
</reference>
<dbReference type="Gene3D" id="3.10.180.10">
    <property type="entry name" value="2,3-Dihydroxybiphenyl 1,2-Dioxygenase, domain 1"/>
    <property type="match status" value="1"/>
</dbReference>
<gene>
    <name evidence="2" type="ORF">SAMN05444920_102946</name>
</gene>
<dbReference type="InterPro" id="IPR029068">
    <property type="entry name" value="Glyas_Bleomycin-R_OHBP_Dase"/>
</dbReference>
<evidence type="ECO:0000313" key="3">
    <source>
        <dbReference type="Proteomes" id="UP000236732"/>
    </source>
</evidence>